<evidence type="ECO:0008006" key="3">
    <source>
        <dbReference type="Google" id="ProtNLM"/>
    </source>
</evidence>
<dbReference type="InterPro" id="IPR039555">
    <property type="entry name" value="TraF/TrbB"/>
</dbReference>
<dbReference type="SUPFAM" id="SSF52833">
    <property type="entry name" value="Thioredoxin-like"/>
    <property type="match status" value="1"/>
</dbReference>
<dbReference type="OrthoDB" id="5559625at2"/>
<dbReference type="Proteomes" id="UP000240410">
    <property type="component" value="Unassembled WGS sequence"/>
</dbReference>
<dbReference type="AlphaFoldDB" id="A0A2T3M7M5"/>
<comment type="caution">
    <text evidence="1">The sequence shown here is derived from an EMBL/GenBank/DDBJ whole genome shotgun (WGS) entry which is preliminary data.</text>
</comment>
<accession>A0A2T3M7M5</accession>
<reference evidence="1 2" key="1">
    <citation type="submission" date="2018-03" db="EMBL/GenBank/DDBJ databases">
        <title>Whole genome sequencing of Histamine producing bacteria.</title>
        <authorList>
            <person name="Butler K."/>
        </authorList>
    </citation>
    <scope>NUCLEOTIDE SEQUENCE [LARGE SCALE GENOMIC DNA]</scope>
    <source>
        <strain evidence="1 2">ATCC 33979</strain>
    </source>
</reference>
<evidence type="ECO:0000313" key="2">
    <source>
        <dbReference type="Proteomes" id="UP000240410"/>
    </source>
</evidence>
<organism evidence="1 2">
    <name type="scientific">Photobacterium leiognathi</name>
    <dbReference type="NCBI Taxonomy" id="553611"/>
    <lineage>
        <taxon>Bacteria</taxon>
        <taxon>Pseudomonadati</taxon>
        <taxon>Pseudomonadota</taxon>
        <taxon>Gammaproteobacteria</taxon>
        <taxon>Vibrionales</taxon>
        <taxon>Vibrionaceae</taxon>
        <taxon>Photobacterium</taxon>
    </lineage>
</organism>
<dbReference type="EMBL" id="PYOJ01000019">
    <property type="protein sequence ID" value="PSV88243.1"/>
    <property type="molecule type" value="Genomic_DNA"/>
</dbReference>
<proteinExistence type="predicted"/>
<name>A0A2T3M7M5_PHOLE</name>
<protein>
    <recommendedName>
        <fullName evidence="3">Type-F conjugative transfer system pilin assembly thiol-disulfide isomerase TrbB</fullName>
    </recommendedName>
</protein>
<dbReference type="InterPro" id="IPR036249">
    <property type="entry name" value="Thioredoxin-like_sf"/>
</dbReference>
<gene>
    <name evidence="1" type="ORF">CTM89_14800</name>
</gene>
<sequence>MRPHTLSLIFNLAPQRRLSPYSPVKGNPMHPLLFISALLCLLLSSHSHAQSPRKVLSQTIEQKTNTPPIPKHNTAQYGLAFIFSAQCPYCHAFAPTLQTFARETGLTVYPFSVDGRGLAQYPHPLTATQEIVQTFYHSTTNVTYPALFLVNLKNRKHVTLSLGNVPLSALNITYQASLTYPHLKAQLQ</sequence>
<dbReference type="Gene3D" id="3.40.30.10">
    <property type="entry name" value="Glutaredoxin"/>
    <property type="match status" value="1"/>
</dbReference>
<evidence type="ECO:0000313" key="1">
    <source>
        <dbReference type="EMBL" id="PSV88243.1"/>
    </source>
</evidence>
<dbReference type="Pfam" id="PF13728">
    <property type="entry name" value="TraF"/>
    <property type="match status" value="1"/>
</dbReference>